<sequence>MSRLIHSRLSPSRLSNTLGSTGRRRYFSTDSNKIDEPLKVEEAEIVQTTPPLVEKKLLQGRH</sequence>
<keyword evidence="3" id="KW-1185">Reference proteome</keyword>
<name>A0A251SX65_HELAN</name>
<feature type="compositionally biased region" description="Polar residues" evidence="1">
    <location>
        <begin position="9"/>
        <end position="20"/>
    </location>
</feature>
<dbReference type="InParanoid" id="A0A251SX65"/>
<reference evidence="3" key="1">
    <citation type="journal article" date="2017" name="Nature">
        <title>The sunflower genome provides insights into oil metabolism, flowering and Asterid evolution.</title>
        <authorList>
            <person name="Badouin H."/>
            <person name="Gouzy J."/>
            <person name="Grassa C.J."/>
            <person name="Murat F."/>
            <person name="Staton S.E."/>
            <person name="Cottret L."/>
            <person name="Lelandais-Briere C."/>
            <person name="Owens G.L."/>
            <person name="Carrere S."/>
            <person name="Mayjonade B."/>
            <person name="Legrand L."/>
            <person name="Gill N."/>
            <person name="Kane N.C."/>
            <person name="Bowers J.E."/>
            <person name="Hubner S."/>
            <person name="Bellec A."/>
            <person name="Berard A."/>
            <person name="Berges H."/>
            <person name="Blanchet N."/>
            <person name="Boniface M.C."/>
            <person name="Brunel D."/>
            <person name="Catrice O."/>
            <person name="Chaidir N."/>
            <person name="Claudel C."/>
            <person name="Donnadieu C."/>
            <person name="Faraut T."/>
            <person name="Fievet G."/>
            <person name="Helmstetter N."/>
            <person name="King M."/>
            <person name="Knapp S.J."/>
            <person name="Lai Z."/>
            <person name="Le Paslier M.C."/>
            <person name="Lippi Y."/>
            <person name="Lorenzon L."/>
            <person name="Mandel J.R."/>
            <person name="Marage G."/>
            <person name="Marchand G."/>
            <person name="Marquand E."/>
            <person name="Bret-Mestries E."/>
            <person name="Morien E."/>
            <person name="Nambeesan S."/>
            <person name="Nguyen T."/>
            <person name="Pegot-Espagnet P."/>
            <person name="Pouilly N."/>
            <person name="Raftis F."/>
            <person name="Sallet E."/>
            <person name="Schiex T."/>
            <person name="Thomas J."/>
            <person name="Vandecasteele C."/>
            <person name="Vares D."/>
            <person name="Vear F."/>
            <person name="Vautrin S."/>
            <person name="Crespi M."/>
            <person name="Mangin B."/>
            <person name="Burke J.M."/>
            <person name="Salse J."/>
            <person name="Munos S."/>
            <person name="Vincourt P."/>
            <person name="Rieseberg L.H."/>
            <person name="Langlade N.B."/>
        </authorList>
    </citation>
    <scope>NUCLEOTIDE SEQUENCE [LARGE SCALE GENOMIC DNA]</scope>
    <source>
        <strain evidence="3">cv. SF193</strain>
    </source>
</reference>
<organism evidence="2 3">
    <name type="scientific">Helianthus annuus</name>
    <name type="common">Common sunflower</name>
    <dbReference type="NCBI Taxonomy" id="4232"/>
    <lineage>
        <taxon>Eukaryota</taxon>
        <taxon>Viridiplantae</taxon>
        <taxon>Streptophyta</taxon>
        <taxon>Embryophyta</taxon>
        <taxon>Tracheophyta</taxon>
        <taxon>Spermatophyta</taxon>
        <taxon>Magnoliopsida</taxon>
        <taxon>eudicotyledons</taxon>
        <taxon>Gunneridae</taxon>
        <taxon>Pentapetalae</taxon>
        <taxon>asterids</taxon>
        <taxon>campanulids</taxon>
        <taxon>Asterales</taxon>
        <taxon>Asteraceae</taxon>
        <taxon>Asteroideae</taxon>
        <taxon>Heliantheae alliance</taxon>
        <taxon>Heliantheae</taxon>
        <taxon>Helianthus</taxon>
    </lineage>
</organism>
<dbReference type="STRING" id="4232.A0A251SX65"/>
<protein>
    <submittedName>
        <fullName evidence="2">Uncharacterized protein</fullName>
    </submittedName>
</protein>
<evidence type="ECO:0000313" key="2">
    <source>
        <dbReference type="EMBL" id="OTG02866.1"/>
    </source>
</evidence>
<proteinExistence type="predicted"/>
<evidence type="ECO:0000256" key="1">
    <source>
        <dbReference type="SAM" id="MobiDB-lite"/>
    </source>
</evidence>
<dbReference type="AlphaFoldDB" id="A0A251SX65"/>
<evidence type="ECO:0000313" key="3">
    <source>
        <dbReference type="Proteomes" id="UP000215914"/>
    </source>
</evidence>
<accession>A0A251SX65</accession>
<feature type="region of interest" description="Disordered" evidence="1">
    <location>
        <begin position="1"/>
        <end position="30"/>
    </location>
</feature>
<gene>
    <name evidence="2" type="ORF">HannXRQ_Chr13g0417801</name>
</gene>
<dbReference type="Proteomes" id="UP000215914">
    <property type="component" value="Chromosome 13"/>
</dbReference>
<dbReference type="EMBL" id="CM007902">
    <property type="protein sequence ID" value="OTG02866.1"/>
    <property type="molecule type" value="Genomic_DNA"/>
</dbReference>